<accession>A0ABN0STD3</accession>
<evidence type="ECO:0000256" key="3">
    <source>
        <dbReference type="ARBA" id="ARBA00022764"/>
    </source>
</evidence>
<comment type="caution">
    <text evidence="7">The sequence shown here is derived from an EMBL/GenBank/DDBJ whole genome shotgun (WGS) entry which is preliminary data.</text>
</comment>
<dbReference type="SUPFAM" id="SSF48230">
    <property type="entry name" value="Chondroitin AC/alginate lyase"/>
    <property type="match status" value="1"/>
</dbReference>
<feature type="domain" description="Heparinase II/III-like C-terminal" evidence="5">
    <location>
        <begin position="250"/>
        <end position="469"/>
    </location>
</feature>
<evidence type="ECO:0000256" key="4">
    <source>
        <dbReference type="ARBA" id="ARBA00023239"/>
    </source>
</evidence>
<dbReference type="PANTHER" id="PTHR39210">
    <property type="entry name" value="HEPARIN-SULFATE LYASE"/>
    <property type="match status" value="1"/>
</dbReference>
<comment type="subcellular location">
    <subcellularLocation>
        <location evidence="1">Periplasm</location>
    </subcellularLocation>
</comment>
<evidence type="ECO:0000259" key="5">
    <source>
        <dbReference type="Pfam" id="PF07940"/>
    </source>
</evidence>
<dbReference type="Gene3D" id="1.50.10.100">
    <property type="entry name" value="Chondroitin AC/alginate lyase"/>
    <property type="match status" value="1"/>
</dbReference>
<keyword evidence="2" id="KW-0732">Signal</keyword>
<evidence type="ECO:0000256" key="1">
    <source>
        <dbReference type="ARBA" id="ARBA00004418"/>
    </source>
</evidence>
<dbReference type="Pfam" id="PF16889">
    <property type="entry name" value="Hepar_II_III_N"/>
    <property type="match status" value="1"/>
</dbReference>
<sequence length="472" mass="53382">MHLPADWNDESHSKLWAYNLHYFEDLLADNAQGKQAFHIELLNKWIDQNPVGHGNGWEPYPLSLRISNVLKAWQAGLPLEQRHFESLYAQASFLSKDLERHLLGNHYFVNLKALLFAGVLLNNKRWLTIATKGLLQEIPEQTLDDGANFELSPMYHALILVDMLDMYNLCQAYQDSVSSDLLNILAHYLPKMLSFMELMSHNDGGVSFFNDSVDGIAPTKQRIICYALRLGFEFQPMNIDVAQTIDSNPSGYMVATHSSSKLIFDAANVGPDYIPGHAHADTLSFELSIGLERVFVNSGTSQYGLGEKRLTERKTVSHNTVEVDQTDSSQVWSGFRVAKRARVLNRNCQVVDNRVELSAAHNGFKKIFNGPIHQRALTLTNNTLKVTDTLTGRFNQAVARFYIHPAIDVKLKENLLMLKGEAFELIADITELHIALVDSTWHPGFGLSLNNKCLEVWFTTSESTIEFKWTEK</sequence>
<keyword evidence="8" id="KW-1185">Reference proteome</keyword>
<gene>
    <name evidence="7" type="ORF">GCM10009123_01520</name>
</gene>
<dbReference type="EMBL" id="BAAAFM010000001">
    <property type="protein sequence ID" value="GAA0197983.1"/>
    <property type="molecule type" value="Genomic_DNA"/>
</dbReference>
<evidence type="ECO:0000313" key="8">
    <source>
        <dbReference type="Proteomes" id="UP001501221"/>
    </source>
</evidence>
<organism evidence="7 8">
    <name type="scientific">Kangiella japonica</name>
    <dbReference type="NCBI Taxonomy" id="647384"/>
    <lineage>
        <taxon>Bacteria</taxon>
        <taxon>Pseudomonadati</taxon>
        <taxon>Pseudomonadota</taxon>
        <taxon>Gammaproteobacteria</taxon>
        <taxon>Kangiellales</taxon>
        <taxon>Kangiellaceae</taxon>
        <taxon>Kangiella</taxon>
    </lineage>
</organism>
<protein>
    <recommendedName>
        <fullName evidence="9">Heparinase</fullName>
    </recommendedName>
</protein>
<dbReference type="Gene3D" id="2.70.98.70">
    <property type="match status" value="1"/>
</dbReference>
<dbReference type="PANTHER" id="PTHR39210:SF1">
    <property type="entry name" value="HEPARIN-SULFATE LYASE"/>
    <property type="match status" value="1"/>
</dbReference>
<evidence type="ECO:0000313" key="7">
    <source>
        <dbReference type="EMBL" id="GAA0197983.1"/>
    </source>
</evidence>
<keyword evidence="3" id="KW-0574">Periplasm</keyword>
<evidence type="ECO:0000256" key="2">
    <source>
        <dbReference type="ARBA" id="ARBA00022729"/>
    </source>
</evidence>
<evidence type="ECO:0008006" key="9">
    <source>
        <dbReference type="Google" id="ProtNLM"/>
    </source>
</evidence>
<dbReference type="Pfam" id="PF07940">
    <property type="entry name" value="Hepar_II_III_C"/>
    <property type="match status" value="1"/>
</dbReference>
<feature type="domain" description="Heparin-sulfate lyase N-terminal" evidence="6">
    <location>
        <begin position="39"/>
        <end position="214"/>
    </location>
</feature>
<dbReference type="Proteomes" id="UP001501221">
    <property type="component" value="Unassembled WGS sequence"/>
</dbReference>
<name>A0ABN0STD3_9GAMM</name>
<keyword evidence="4" id="KW-0456">Lyase</keyword>
<reference evidence="7 8" key="1">
    <citation type="journal article" date="2019" name="Int. J. Syst. Evol. Microbiol.">
        <title>The Global Catalogue of Microorganisms (GCM) 10K type strain sequencing project: providing services to taxonomists for standard genome sequencing and annotation.</title>
        <authorList>
            <consortium name="The Broad Institute Genomics Platform"/>
            <consortium name="The Broad Institute Genome Sequencing Center for Infectious Disease"/>
            <person name="Wu L."/>
            <person name="Ma J."/>
        </authorList>
    </citation>
    <scope>NUCLEOTIDE SEQUENCE [LARGE SCALE GENOMIC DNA]</scope>
    <source>
        <strain evidence="7 8">JCM 16211</strain>
    </source>
</reference>
<proteinExistence type="predicted"/>
<dbReference type="InterPro" id="IPR012480">
    <property type="entry name" value="Hepar_II_III_C"/>
</dbReference>
<evidence type="ECO:0000259" key="6">
    <source>
        <dbReference type="Pfam" id="PF16889"/>
    </source>
</evidence>
<dbReference type="InterPro" id="IPR008929">
    <property type="entry name" value="Chondroitin_lyas"/>
</dbReference>
<dbReference type="InterPro" id="IPR031680">
    <property type="entry name" value="Hepar_II_III_N"/>
</dbReference>